<name>R0MGT9_NOSB1</name>
<keyword evidence="3" id="KW-1185">Reference proteome</keyword>
<evidence type="ECO:0000313" key="3">
    <source>
        <dbReference type="Proteomes" id="UP000016927"/>
    </source>
</evidence>
<accession>R0MGT9</accession>
<evidence type="ECO:0000256" key="1">
    <source>
        <dbReference type="SAM" id="SignalP"/>
    </source>
</evidence>
<gene>
    <name evidence="2" type="ORF">NBO_605g0001</name>
</gene>
<protein>
    <submittedName>
        <fullName evidence="2">Uncharacterized protein</fullName>
    </submittedName>
</protein>
<dbReference type="EMBL" id="KB909512">
    <property type="protein sequence ID" value="EOB11983.1"/>
    <property type="molecule type" value="Genomic_DNA"/>
</dbReference>
<reference evidence="2 3" key="1">
    <citation type="journal article" date="2013" name="BMC Genomics">
        <title>Comparative genomics of parasitic silkworm microsporidia reveal an association between genome expansion and host adaptation.</title>
        <authorList>
            <person name="Pan G."/>
            <person name="Xu J."/>
            <person name="Li T."/>
            <person name="Xia Q."/>
            <person name="Liu S.L."/>
            <person name="Zhang G."/>
            <person name="Li S."/>
            <person name="Li C."/>
            <person name="Liu H."/>
            <person name="Yang L."/>
            <person name="Liu T."/>
            <person name="Zhang X."/>
            <person name="Wu Z."/>
            <person name="Fan W."/>
            <person name="Dang X."/>
            <person name="Xiang H."/>
            <person name="Tao M."/>
            <person name="Li Y."/>
            <person name="Hu J."/>
            <person name="Li Z."/>
            <person name="Lin L."/>
            <person name="Luo J."/>
            <person name="Geng L."/>
            <person name="Wang L."/>
            <person name="Long M."/>
            <person name="Wan Y."/>
            <person name="He N."/>
            <person name="Zhang Z."/>
            <person name="Lu C."/>
            <person name="Keeling P.J."/>
            <person name="Wang J."/>
            <person name="Xiang Z."/>
            <person name="Zhou Z."/>
        </authorList>
    </citation>
    <scope>NUCLEOTIDE SEQUENCE [LARGE SCALE GENOMIC DNA]</scope>
    <source>
        <strain evidence="3">CQ1 / CVCC 102059</strain>
    </source>
</reference>
<dbReference type="HOGENOM" id="CLU_2776593_0_0_1"/>
<proteinExistence type="predicted"/>
<feature type="chain" id="PRO_5004355179" evidence="1">
    <location>
        <begin position="23"/>
        <end position="69"/>
    </location>
</feature>
<keyword evidence="1" id="KW-0732">Signal</keyword>
<dbReference type="VEuPathDB" id="MicrosporidiaDB:NBO_605g0001"/>
<evidence type="ECO:0000313" key="2">
    <source>
        <dbReference type="EMBL" id="EOB11983.1"/>
    </source>
</evidence>
<sequence length="69" mass="7677">MRNLSLYFQMTIISLLQGFLCAGFNDVPITQESIDYDAKKQTAFIKADSSVLKEDSDDQTVEGNEVGIL</sequence>
<dbReference type="Proteomes" id="UP000016927">
    <property type="component" value="Unassembled WGS sequence"/>
</dbReference>
<feature type="signal peptide" evidence="1">
    <location>
        <begin position="1"/>
        <end position="22"/>
    </location>
</feature>
<dbReference type="AlphaFoldDB" id="R0MGT9"/>
<organism evidence="2 3">
    <name type="scientific">Nosema bombycis (strain CQ1 / CVCC 102059)</name>
    <name type="common">Microsporidian parasite</name>
    <name type="synonym">Pebrine of silkworm</name>
    <dbReference type="NCBI Taxonomy" id="578461"/>
    <lineage>
        <taxon>Eukaryota</taxon>
        <taxon>Fungi</taxon>
        <taxon>Fungi incertae sedis</taxon>
        <taxon>Microsporidia</taxon>
        <taxon>Nosematidae</taxon>
        <taxon>Nosema</taxon>
    </lineage>
</organism>